<dbReference type="InterPro" id="IPR010551">
    <property type="entry name" value="G6P_isomerase_prok"/>
</dbReference>
<evidence type="ECO:0000259" key="1">
    <source>
        <dbReference type="Pfam" id="PF06560"/>
    </source>
</evidence>
<dbReference type="Proteomes" id="UP000034488">
    <property type="component" value="Unassembled WGS sequence"/>
</dbReference>
<dbReference type="GO" id="GO:0006094">
    <property type="term" value="P:gluconeogenesis"/>
    <property type="evidence" value="ECO:0007669"/>
    <property type="project" value="InterPro"/>
</dbReference>
<dbReference type="InterPro" id="IPR014710">
    <property type="entry name" value="RmlC-like_jellyroll"/>
</dbReference>
<evidence type="ECO:0000313" key="2">
    <source>
        <dbReference type="EMBL" id="KKP55089.1"/>
    </source>
</evidence>
<proteinExistence type="predicted"/>
<evidence type="ECO:0000313" key="3">
    <source>
        <dbReference type="Proteomes" id="UP000034488"/>
    </source>
</evidence>
<name>A0A0G0AE79_9BACT</name>
<dbReference type="AlphaFoldDB" id="A0A0G0AE79"/>
<accession>A0A0G0AE79</accession>
<dbReference type="GO" id="GO:0006096">
    <property type="term" value="P:glycolytic process"/>
    <property type="evidence" value="ECO:0007669"/>
    <property type="project" value="InterPro"/>
</dbReference>
<sequence>MARIDLKQSSGLPIFYSGEDLQPQGLSVSSISTICIDEIRSQLLNEDLNCPEVFYKKYKDLDKDSVFKDKNLRINVYLIFPNLAGIEYSKTFATRCKNYPRIFEIIYGGGVILLQKYDSPIKNRVIKMVVKKGQKVIVPQGYTSTIVNSRQNSNLIVLELHSRDASPRIVLDEHKGMSYYIIRKNAKQETVRNPEYKIVNEPEKLNSDTILSKYGVTPKTPIVKQVMRKYEKFEWLFKDTPPIDI</sequence>
<reference evidence="2 3" key="1">
    <citation type="journal article" date="2015" name="Nature">
        <title>rRNA introns, odd ribosomes, and small enigmatic genomes across a large radiation of phyla.</title>
        <authorList>
            <person name="Brown C.T."/>
            <person name="Hug L.A."/>
            <person name="Thomas B.C."/>
            <person name="Sharon I."/>
            <person name="Castelle C.J."/>
            <person name="Singh A."/>
            <person name="Wilkins M.J."/>
            <person name="Williams K.H."/>
            <person name="Banfield J.F."/>
        </authorList>
    </citation>
    <scope>NUCLEOTIDE SEQUENCE [LARGE SCALE GENOMIC DNA]</scope>
</reference>
<dbReference type="GO" id="GO:0005737">
    <property type="term" value="C:cytoplasm"/>
    <property type="evidence" value="ECO:0007669"/>
    <property type="project" value="InterPro"/>
</dbReference>
<organism evidence="2 3">
    <name type="scientific">candidate division WS6 bacterium GW2011_GWB1_33_6</name>
    <dbReference type="NCBI Taxonomy" id="1619088"/>
    <lineage>
        <taxon>Bacteria</taxon>
        <taxon>Candidatus Dojkabacteria</taxon>
    </lineage>
</organism>
<dbReference type="GO" id="GO:0004347">
    <property type="term" value="F:glucose-6-phosphate isomerase activity"/>
    <property type="evidence" value="ECO:0007669"/>
    <property type="project" value="InterPro"/>
</dbReference>
<dbReference type="Gene3D" id="2.60.120.10">
    <property type="entry name" value="Jelly Rolls"/>
    <property type="match status" value="1"/>
</dbReference>
<feature type="domain" description="Glucose-6-phosphate isomerase prokaryote" evidence="1">
    <location>
        <begin position="57"/>
        <end position="194"/>
    </location>
</feature>
<gene>
    <name evidence="2" type="ORF">UR47_C0005G0018</name>
</gene>
<protein>
    <recommendedName>
        <fullName evidence="1">Glucose-6-phosphate isomerase prokaryote domain-containing protein</fullName>
    </recommendedName>
</protein>
<dbReference type="EMBL" id="LBPI01000005">
    <property type="protein sequence ID" value="KKP55089.1"/>
    <property type="molecule type" value="Genomic_DNA"/>
</dbReference>
<dbReference type="Pfam" id="PF06560">
    <property type="entry name" value="GPI"/>
    <property type="match status" value="1"/>
</dbReference>
<comment type="caution">
    <text evidence="2">The sequence shown here is derived from an EMBL/GenBank/DDBJ whole genome shotgun (WGS) entry which is preliminary data.</text>
</comment>